<keyword evidence="4" id="KW-1185">Reference proteome</keyword>
<proteinExistence type="predicted"/>
<reference evidence="3 4" key="1">
    <citation type="submission" date="2023-04" db="EMBL/GenBank/DDBJ databases">
        <title>Funneling lignin-derived compounds into biodiesel using alkali-halophilic Citricoccus sp. P2.</title>
        <authorList>
            <person name="Luo C.-B."/>
        </authorList>
    </citation>
    <scope>NUCLEOTIDE SEQUENCE [LARGE SCALE GENOMIC DNA]</scope>
    <source>
        <strain evidence="3 4">P2</strain>
    </source>
</reference>
<evidence type="ECO:0000256" key="2">
    <source>
        <dbReference type="SAM" id="SignalP"/>
    </source>
</evidence>
<evidence type="ECO:0000256" key="1">
    <source>
        <dbReference type="SAM" id="MobiDB-lite"/>
    </source>
</evidence>
<feature type="chain" id="PRO_5045976451" description="DUF5067 domain-containing protein" evidence="2">
    <location>
        <begin position="25"/>
        <end position="245"/>
    </location>
</feature>
<protein>
    <recommendedName>
        <fullName evidence="5">DUF5067 domain-containing protein</fullName>
    </recommendedName>
</protein>
<accession>A0ABY8H8P0</accession>
<dbReference type="PROSITE" id="PS51257">
    <property type="entry name" value="PROKAR_LIPOPROTEIN"/>
    <property type="match status" value="1"/>
</dbReference>
<feature type="region of interest" description="Disordered" evidence="1">
    <location>
        <begin position="31"/>
        <end position="82"/>
    </location>
</feature>
<evidence type="ECO:0000313" key="3">
    <source>
        <dbReference type="EMBL" id="WFP17514.1"/>
    </source>
</evidence>
<organism evidence="3 4">
    <name type="scientific">Citricoccus muralis</name>
    <dbReference type="NCBI Taxonomy" id="169134"/>
    <lineage>
        <taxon>Bacteria</taxon>
        <taxon>Bacillati</taxon>
        <taxon>Actinomycetota</taxon>
        <taxon>Actinomycetes</taxon>
        <taxon>Micrococcales</taxon>
        <taxon>Micrococcaceae</taxon>
        <taxon>Citricoccus</taxon>
    </lineage>
</organism>
<evidence type="ECO:0000313" key="4">
    <source>
        <dbReference type="Proteomes" id="UP001219037"/>
    </source>
</evidence>
<dbReference type="Proteomes" id="UP001219037">
    <property type="component" value="Chromosome"/>
</dbReference>
<evidence type="ECO:0008006" key="5">
    <source>
        <dbReference type="Google" id="ProtNLM"/>
    </source>
</evidence>
<dbReference type="RefSeq" id="WP_278159085.1">
    <property type="nucleotide sequence ID" value="NZ_CP121252.1"/>
</dbReference>
<sequence>MTARTSTRTTLSALLLTGALALSACSTDDSNAGFTEGDDATEQAAVTEETTDDAAPDEGTDANASDGENNENSNNSVPNTQITADDAVETVTYDIPNDDIDGTITVGFHSLKVRGETMELTLTYTPEFEGGNSYNLWQLHSSDHSAVAPALFDRENLKRYDILRAGPEWESGDVWNSSHLVTRLNSGDTQVYQATFAAPQDDIDTINVAVSAAPEFEDVQIEREGESSGSSSESASTEETTEEEN</sequence>
<dbReference type="EMBL" id="CP121252">
    <property type="protein sequence ID" value="WFP17514.1"/>
    <property type="molecule type" value="Genomic_DNA"/>
</dbReference>
<gene>
    <name evidence="3" type="ORF">P8192_05240</name>
</gene>
<feature type="region of interest" description="Disordered" evidence="1">
    <location>
        <begin position="215"/>
        <end position="245"/>
    </location>
</feature>
<feature type="compositionally biased region" description="Acidic residues" evidence="1">
    <location>
        <begin position="49"/>
        <end position="60"/>
    </location>
</feature>
<feature type="signal peptide" evidence="2">
    <location>
        <begin position="1"/>
        <end position="24"/>
    </location>
</feature>
<keyword evidence="2" id="KW-0732">Signal</keyword>
<feature type="compositionally biased region" description="Low complexity" evidence="1">
    <location>
        <begin position="61"/>
        <end position="75"/>
    </location>
</feature>
<name>A0ABY8H8P0_9MICC</name>
<feature type="compositionally biased region" description="Low complexity" evidence="1">
    <location>
        <begin position="227"/>
        <end position="238"/>
    </location>
</feature>